<dbReference type="InterPro" id="IPR036909">
    <property type="entry name" value="Cyt_c-like_dom_sf"/>
</dbReference>
<dbReference type="Proteomes" id="UP000183635">
    <property type="component" value="Unassembled WGS sequence"/>
</dbReference>
<feature type="signal peptide" evidence="1">
    <location>
        <begin position="1"/>
        <end position="24"/>
    </location>
</feature>
<accession>A0A1I3EHY4</accession>
<dbReference type="GO" id="GO:0009055">
    <property type="term" value="F:electron transfer activity"/>
    <property type="evidence" value="ECO:0007669"/>
    <property type="project" value="InterPro"/>
</dbReference>
<organism evidence="2 3">
    <name type="scientific">Paracoccus aminovorans</name>
    <dbReference type="NCBI Taxonomy" id="34004"/>
    <lineage>
        <taxon>Bacteria</taxon>
        <taxon>Pseudomonadati</taxon>
        <taxon>Pseudomonadota</taxon>
        <taxon>Alphaproteobacteria</taxon>
        <taxon>Rhodobacterales</taxon>
        <taxon>Paracoccaceae</taxon>
        <taxon>Paracoccus</taxon>
    </lineage>
</organism>
<feature type="chain" id="PRO_5010325807" description="Cytochrome c" evidence="1">
    <location>
        <begin position="25"/>
        <end position="137"/>
    </location>
</feature>
<dbReference type="Gene3D" id="1.10.760.10">
    <property type="entry name" value="Cytochrome c-like domain"/>
    <property type="match status" value="1"/>
</dbReference>
<evidence type="ECO:0000256" key="1">
    <source>
        <dbReference type="SAM" id="SignalP"/>
    </source>
</evidence>
<dbReference type="EMBL" id="FOPU01000049">
    <property type="protein sequence ID" value="SFH98595.1"/>
    <property type="molecule type" value="Genomic_DNA"/>
</dbReference>
<name>A0A1I3EHY4_9RHOB</name>
<keyword evidence="1" id="KW-0732">Signal</keyword>
<dbReference type="SUPFAM" id="SSF46626">
    <property type="entry name" value="Cytochrome c"/>
    <property type="match status" value="1"/>
</dbReference>
<reference evidence="2 3" key="1">
    <citation type="submission" date="2016-10" db="EMBL/GenBank/DDBJ databases">
        <authorList>
            <person name="de Groot N.N."/>
        </authorList>
    </citation>
    <scope>NUCLEOTIDE SEQUENCE [LARGE SCALE GENOMIC DNA]</scope>
    <source>
        <strain evidence="2 3">DSM 8537</strain>
    </source>
</reference>
<evidence type="ECO:0008006" key="4">
    <source>
        <dbReference type="Google" id="ProtNLM"/>
    </source>
</evidence>
<dbReference type="OrthoDB" id="9805828at2"/>
<dbReference type="STRING" id="34004.SAMN04488021_1497"/>
<dbReference type="AlphaFoldDB" id="A0A1I3EHY4"/>
<dbReference type="GO" id="GO:0020037">
    <property type="term" value="F:heme binding"/>
    <property type="evidence" value="ECO:0007669"/>
    <property type="project" value="InterPro"/>
</dbReference>
<keyword evidence="3" id="KW-1185">Reference proteome</keyword>
<protein>
    <recommendedName>
        <fullName evidence="4">Cytochrome c</fullName>
    </recommendedName>
</protein>
<sequence>MHMIPKTVATAVVALALGSGLAVAETRLDPMAALAGRPAGSDPLDPMTALRARADTAETAEGNAELGGLPDGEGAEDTYYQCVACHSTEIIKQQRVTDHRWDELWTWMVEAQGMVEPEPDTKALILTYLKRNFSSER</sequence>
<gene>
    <name evidence="2" type="ORF">SAMN04488021_1497</name>
</gene>
<proteinExistence type="predicted"/>
<evidence type="ECO:0000313" key="2">
    <source>
        <dbReference type="EMBL" id="SFH98595.1"/>
    </source>
</evidence>
<evidence type="ECO:0000313" key="3">
    <source>
        <dbReference type="Proteomes" id="UP000183635"/>
    </source>
</evidence>